<dbReference type="EMBL" id="CACVAQ010000301">
    <property type="protein sequence ID" value="CAA6821717.1"/>
    <property type="molecule type" value="Genomic_DNA"/>
</dbReference>
<accession>A0A6S6TU49</accession>
<organism evidence="1">
    <name type="scientific">uncultured Aureispira sp</name>
    <dbReference type="NCBI Taxonomy" id="1331704"/>
    <lineage>
        <taxon>Bacteria</taxon>
        <taxon>Pseudomonadati</taxon>
        <taxon>Bacteroidota</taxon>
        <taxon>Saprospiria</taxon>
        <taxon>Saprospirales</taxon>
        <taxon>Saprospiraceae</taxon>
        <taxon>Aureispira</taxon>
        <taxon>environmental samples</taxon>
    </lineage>
</organism>
<dbReference type="AlphaFoldDB" id="A0A6S6TU49"/>
<gene>
    <name evidence="1" type="ORF">HELGO_WM45699</name>
</gene>
<sequence>MSLYLIFIPNTSKPHTVLQIRANFLSDSKAYFRLFERKIILV</sequence>
<reference evidence="1" key="1">
    <citation type="submission" date="2020-01" db="EMBL/GenBank/DDBJ databases">
        <authorList>
            <person name="Meier V. D."/>
            <person name="Meier V D."/>
        </authorList>
    </citation>
    <scope>NUCLEOTIDE SEQUENCE</scope>
    <source>
        <strain evidence="1">HLG_WM_MAG_10</strain>
    </source>
</reference>
<proteinExistence type="predicted"/>
<evidence type="ECO:0000313" key="1">
    <source>
        <dbReference type="EMBL" id="CAA6821717.1"/>
    </source>
</evidence>
<name>A0A6S6TU49_9BACT</name>
<protein>
    <submittedName>
        <fullName evidence="1">Uncharacterized protein</fullName>
    </submittedName>
</protein>